<keyword evidence="1" id="KW-0812">Transmembrane</keyword>
<sequence>MPWIRSWHFWPPRRRHLVTSAPLSRPMYSAFSQGDRWGEGEVDEEEGCDQAARDLSAEFSAGEHGRPSPGAVLRDKRNGVFPVAAGSRAQARRWPVQLLSILCSLLFAALLAFLLAIAYLVVKELNAENWKNEEDVDTGLLGSLTAGFSCCSFSWTVTYFDSFEPGMFPPAGFKKLTGHSFHVGYSMAVLNGPIAALTVPWCLL</sequence>
<protein>
    <recommendedName>
        <fullName evidence="3">ADP-ribosylation factor-like protein 6-interacting protein 6</fullName>
    </recommendedName>
</protein>
<organism evidence="2">
    <name type="scientific">Castor canadensis</name>
    <name type="common">American beaver</name>
    <dbReference type="NCBI Taxonomy" id="51338"/>
    <lineage>
        <taxon>Eukaryota</taxon>
        <taxon>Metazoa</taxon>
        <taxon>Chordata</taxon>
        <taxon>Craniata</taxon>
        <taxon>Vertebrata</taxon>
        <taxon>Euteleostomi</taxon>
        <taxon>Mammalia</taxon>
        <taxon>Eutheria</taxon>
        <taxon>Euarchontoglires</taxon>
        <taxon>Glires</taxon>
        <taxon>Rodentia</taxon>
        <taxon>Castorimorpha</taxon>
        <taxon>Castoridae</taxon>
        <taxon>Castor</taxon>
    </lineage>
</organism>
<dbReference type="PANTHER" id="PTHR28640:SF1">
    <property type="entry name" value="ADP-RIBOSYLATION FACTOR-LIKE PROTEIN 6-INTERACTING PROTEIN 6"/>
    <property type="match status" value="1"/>
</dbReference>
<evidence type="ECO:0008006" key="3">
    <source>
        <dbReference type="Google" id="ProtNLM"/>
    </source>
</evidence>
<dbReference type="AlphaFoldDB" id="A0A8C0ZNY0"/>
<proteinExistence type="predicted"/>
<dbReference type="InterPro" id="IPR029383">
    <property type="entry name" value="ARL6IP6"/>
</dbReference>
<evidence type="ECO:0000256" key="1">
    <source>
        <dbReference type="SAM" id="Phobius"/>
    </source>
</evidence>
<reference evidence="2" key="1">
    <citation type="submission" date="2023-09" db="UniProtKB">
        <authorList>
            <consortium name="Ensembl"/>
        </authorList>
    </citation>
    <scope>IDENTIFICATION</scope>
</reference>
<dbReference type="PANTHER" id="PTHR28640">
    <property type="entry name" value="ADP-RIBOSYLATION FACTOR-LIKE PROTEIN 6-INTERACTING PROTEIN 6"/>
    <property type="match status" value="1"/>
</dbReference>
<keyword evidence="1" id="KW-0472">Membrane</keyword>
<dbReference type="Pfam" id="PF15062">
    <property type="entry name" value="ARL6IP6"/>
    <property type="match status" value="1"/>
</dbReference>
<evidence type="ECO:0000313" key="2">
    <source>
        <dbReference type="Ensembl" id="ENSCCNP00000006701.1"/>
    </source>
</evidence>
<accession>A0A8C0ZNY0</accession>
<feature type="transmembrane region" description="Helical" evidence="1">
    <location>
        <begin position="98"/>
        <end position="120"/>
    </location>
</feature>
<keyword evidence="1" id="KW-1133">Transmembrane helix</keyword>
<feature type="transmembrane region" description="Helical" evidence="1">
    <location>
        <begin position="181"/>
        <end position="201"/>
    </location>
</feature>
<dbReference type="Ensembl" id="ENSCCNT00000008830.1">
    <property type="protein sequence ID" value="ENSCCNP00000006701.1"/>
    <property type="gene ID" value="ENSCCNG00000007115.1"/>
</dbReference>
<name>A0A8C0ZNY0_CASCN</name>